<dbReference type="Gene3D" id="3.90.190.10">
    <property type="entry name" value="Protein tyrosine phosphatase superfamily"/>
    <property type="match status" value="1"/>
</dbReference>
<feature type="domain" description="Tyrosine specific protein phosphatases" evidence="3">
    <location>
        <begin position="279"/>
        <end position="340"/>
    </location>
</feature>
<evidence type="ECO:0000256" key="1">
    <source>
        <dbReference type="SAM" id="MobiDB-lite"/>
    </source>
</evidence>
<dbReference type="SUPFAM" id="SSF52799">
    <property type="entry name" value="(Phosphotyrosine protein) phosphatases II"/>
    <property type="match status" value="1"/>
</dbReference>
<dbReference type="AlphaFoldDB" id="A0AAF3ESN1"/>
<dbReference type="PROSITE" id="PS50055">
    <property type="entry name" value="TYR_PHOSPHATASE_PTP"/>
    <property type="match status" value="1"/>
</dbReference>
<dbReference type="Pfam" id="PF00102">
    <property type="entry name" value="Y_phosphatase"/>
    <property type="match status" value="1"/>
</dbReference>
<feature type="region of interest" description="Disordered" evidence="1">
    <location>
        <begin position="1"/>
        <end position="50"/>
    </location>
</feature>
<dbReference type="PANTHER" id="PTHR46163:SF19">
    <property type="entry name" value="PROTEIN-TYROSINE PHOSPHATASE"/>
    <property type="match status" value="1"/>
</dbReference>
<dbReference type="SMART" id="SM00404">
    <property type="entry name" value="PTPc_motif"/>
    <property type="match status" value="1"/>
</dbReference>
<dbReference type="InterPro" id="IPR029021">
    <property type="entry name" value="Prot-tyrosine_phosphatase-like"/>
</dbReference>
<dbReference type="PROSITE" id="PS50056">
    <property type="entry name" value="TYR_PHOSPHATASE_2"/>
    <property type="match status" value="1"/>
</dbReference>
<dbReference type="InterPro" id="IPR016130">
    <property type="entry name" value="Tyr_Pase_AS"/>
</dbReference>
<evidence type="ECO:0000259" key="2">
    <source>
        <dbReference type="PROSITE" id="PS50055"/>
    </source>
</evidence>
<name>A0AAF3ESN1_9BILA</name>
<feature type="domain" description="Tyrosine-protein phosphatase" evidence="2">
    <location>
        <begin position="115"/>
        <end position="349"/>
    </location>
</feature>
<protein>
    <submittedName>
        <fullName evidence="5">Uncharacterized protein</fullName>
    </submittedName>
</protein>
<sequence>MYLFGFGKKKKKDVVKSRDKGQTRDHLDRTLVKEDKDVEPDSKKKDKKDNSCKTIVSNRTITTTKRNVADLSDCKKLVHGFVENTLKKGVQGLRAEFASHKRVLDMTKLTVFLKNPAKNRYKDVGCLDDTRVVLKDNGDNDYIHANYVSTPTSEKRFICCQAPLDSTCVEHWKMIVQERVEVILMLCNLTEKGAKKCAEYFPAEEGHSKTFDKYTIKAVKTSKVKLPCPTTANIRLTKLVVEENGNRIHSVDHYHWVDWPDRGVPPADLAPIHLLNRVSGTQSPIVVHCSAGIGRTGSIVLIQYTLESINTGQTCENMDTLLLKLRKQRANSVQTDHQYLYVHQVLLNHFLKEGFLDKNVTPLLEGFTTQYKKFVITG</sequence>
<evidence type="ECO:0000313" key="5">
    <source>
        <dbReference type="WBParaSite" id="MBELARI_LOCUS17044"/>
    </source>
</evidence>
<dbReference type="Proteomes" id="UP000887575">
    <property type="component" value="Unassembled WGS sequence"/>
</dbReference>
<keyword evidence="4" id="KW-1185">Reference proteome</keyword>
<dbReference type="InterPro" id="IPR052782">
    <property type="entry name" value="Oocyte-zygote_transition_reg"/>
</dbReference>
<reference evidence="5" key="1">
    <citation type="submission" date="2024-02" db="UniProtKB">
        <authorList>
            <consortium name="WormBaseParasite"/>
        </authorList>
    </citation>
    <scope>IDENTIFICATION</scope>
</reference>
<dbReference type="SMART" id="SM00194">
    <property type="entry name" value="PTPc"/>
    <property type="match status" value="1"/>
</dbReference>
<dbReference type="GO" id="GO:0004725">
    <property type="term" value="F:protein tyrosine phosphatase activity"/>
    <property type="evidence" value="ECO:0007669"/>
    <property type="project" value="InterPro"/>
</dbReference>
<dbReference type="InterPro" id="IPR000242">
    <property type="entry name" value="PTP_cat"/>
</dbReference>
<proteinExistence type="predicted"/>
<evidence type="ECO:0000259" key="3">
    <source>
        <dbReference type="PROSITE" id="PS50056"/>
    </source>
</evidence>
<dbReference type="PROSITE" id="PS00383">
    <property type="entry name" value="TYR_PHOSPHATASE_1"/>
    <property type="match status" value="1"/>
</dbReference>
<dbReference type="CDD" id="cd00047">
    <property type="entry name" value="PTPc"/>
    <property type="match status" value="1"/>
</dbReference>
<dbReference type="PANTHER" id="PTHR46163">
    <property type="entry name" value="TYROSINE-PROTEIN PHOSPHATASE-RELATED"/>
    <property type="match status" value="1"/>
</dbReference>
<dbReference type="InterPro" id="IPR000387">
    <property type="entry name" value="Tyr_Pase_dom"/>
</dbReference>
<organism evidence="4 5">
    <name type="scientific">Mesorhabditis belari</name>
    <dbReference type="NCBI Taxonomy" id="2138241"/>
    <lineage>
        <taxon>Eukaryota</taxon>
        <taxon>Metazoa</taxon>
        <taxon>Ecdysozoa</taxon>
        <taxon>Nematoda</taxon>
        <taxon>Chromadorea</taxon>
        <taxon>Rhabditida</taxon>
        <taxon>Rhabditina</taxon>
        <taxon>Rhabditomorpha</taxon>
        <taxon>Rhabditoidea</taxon>
        <taxon>Rhabditidae</taxon>
        <taxon>Mesorhabditinae</taxon>
        <taxon>Mesorhabditis</taxon>
    </lineage>
</organism>
<dbReference type="PRINTS" id="PR00700">
    <property type="entry name" value="PRTYPHPHTASE"/>
</dbReference>
<dbReference type="InterPro" id="IPR003595">
    <property type="entry name" value="Tyr_Pase_cat"/>
</dbReference>
<dbReference type="WBParaSite" id="MBELARI_LOCUS17044">
    <property type="protein sequence ID" value="MBELARI_LOCUS17044"/>
    <property type="gene ID" value="MBELARI_LOCUS17044"/>
</dbReference>
<evidence type="ECO:0000313" key="4">
    <source>
        <dbReference type="Proteomes" id="UP000887575"/>
    </source>
</evidence>
<feature type="compositionally biased region" description="Basic and acidic residues" evidence="1">
    <location>
        <begin position="14"/>
        <end position="50"/>
    </location>
</feature>
<accession>A0AAF3ESN1</accession>